<keyword evidence="1" id="KW-1133">Transmembrane helix</keyword>
<sequence>MNALAVTPSTITALVVAVSFAAGLNVYATILSLGVMARMHWVVLPSGLESLGDTWIVVASGILFAGEFVADKIPGFDVIWNALHTFVRIPLAALMAYAATSHLSIGMQLVVTCLGAVIAAISHGTKTAARVAVTPSPEPVSNIALSTAEDGLVVGLMWFATHHPLTAAGAVVAMLAAGVGVAWWGARKIRAGWRRRFGRPGEVVLASNR</sequence>
<dbReference type="OrthoDB" id="181455at2"/>
<comment type="caution">
    <text evidence="3">The sequence shown here is derived from an EMBL/GenBank/DDBJ whole genome shotgun (WGS) entry which is preliminary data.</text>
</comment>
<feature type="domain" description="DUF4126" evidence="2">
    <location>
        <begin position="13"/>
        <end position="180"/>
    </location>
</feature>
<feature type="transmembrane region" description="Helical" evidence="1">
    <location>
        <begin position="167"/>
        <end position="186"/>
    </location>
</feature>
<name>A0A4Q0SVY7_9BACT</name>
<dbReference type="InterPro" id="IPR025196">
    <property type="entry name" value="DUF4126"/>
</dbReference>
<dbReference type="Proteomes" id="UP000289437">
    <property type="component" value="Unassembled WGS sequence"/>
</dbReference>
<accession>A0A4Q0SVY7</accession>
<organism evidence="3 4">
    <name type="scientific">Granulicella sibirica</name>
    <dbReference type="NCBI Taxonomy" id="2479048"/>
    <lineage>
        <taxon>Bacteria</taxon>
        <taxon>Pseudomonadati</taxon>
        <taxon>Acidobacteriota</taxon>
        <taxon>Terriglobia</taxon>
        <taxon>Terriglobales</taxon>
        <taxon>Acidobacteriaceae</taxon>
        <taxon>Granulicella</taxon>
    </lineage>
</organism>
<protein>
    <submittedName>
        <fullName evidence="3">Putative transmembrane protein</fullName>
    </submittedName>
</protein>
<evidence type="ECO:0000259" key="2">
    <source>
        <dbReference type="Pfam" id="PF13548"/>
    </source>
</evidence>
<evidence type="ECO:0000313" key="4">
    <source>
        <dbReference type="Proteomes" id="UP000289437"/>
    </source>
</evidence>
<dbReference type="EMBL" id="RDSM01000003">
    <property type="protein sequence ID" value="RXH54957.1"/>
    <property type="molecule type" value="Genomic_DNA"/>
</dbReference>
<dbReference type="Pfam" id="PF13548">
    <property type="entry name" value="DUF4126"/>
    <property type="match status" value="1"/>
</dbReference>
<keyword evidence="1" id="KW-0472">Membrane</keyword>
<feature type="transmembrane region" description="Helical" evidence="1">
    <location>
        <begin position="12"/>
        <end position="34"/>
    </location>
</feature>
<dbReference type="AlphaFoldDB" id="A0A4Q0SVY7"/>
<keyword evidence="1 3" id="KW-0812">Transmembrane</keyword>
<feature type="transmembrane region" description="Helical" evidence="1">
    <location>
        <begin position="105"/>
        <end position="122"/>
    </location>
</feature>
<proteinExistence type="predicted"/>
<keyword evidence="4" id="KW-1185">Reference proteome</keyword>
<evidence type="ECO:0000256" key="1">
    <source>
        <dbReference type="SAM" id="Phobius"/>
    </source>
</evidence>
<evidence type="ECO:0000313" key="3">
    <source>
        <dbReference type="EMBL" id="RXH54957.1"/>
    </source>
</evidence>
<dbReference type="RefSeq" id="WP_128914658.1">
    <property type="nucleotide sequence ID" value="NZ_RDSM01000003.1"/>
</dbReference>
<reference evidence="4" key="2">
    <citation type="submission" date="2019-02" db="EMBL/GenBank/DDBJ databases">
        <title>Granulicella sibirica sp. nov., a psychrotolerant acidobacterium isolated from an organic soil layer in forested tundra, West Siberia.</title>
        <authorList>
            <person name="Oshkin I.Y."/>
            <person name="Kulichevskaya I.S."/>
            <person name="Rijpstra W.I.C."/>
            <person name="Sinninghe Damste J.S."/>
            <person name="Rakitin A.L."/>
            <person name="Ravin N.V."/>
            <person name="Dedysh S.N."/>
        </authorList>
    </citation>
    <scope>NUCLEOTIDE SEQUENCE [LARGE SCALE GENOMIC DNA]</scope>
    <source>
        <strain evidence="4">AF10</strain>
    </source>
</reference>
<reference evidence="3 4" key="1">
    <citation type="submission" date="2018-11" db="EMBL/GenBank/DDBJ databases">
        <authorList>
            <person name="Mardanov A.V."/>
            <person name="Ravin N.V."/>
            <person name="Dedysh S.N."/>
        </authorList>
    </citation>
    <scope>NUCLEOTIDE SEQUENCE [LARGE SCALE GENOMIC DNA]</scope>
    <source>
        <strain evidence="3 4">AF10</strain>
    </source>
</reference>
<gene>
    <name evidence="3" type="ORF">GRAN_4061</name>
</gene>